<dbReference type="PANTHER" id="PTHR11365">
    <property type="entry name" value="5-OXOPROLINASE RELATED"/>
    <property type="match status" value="1"/>
</dbReference>
<feature type="domain" description="Hydantoinase B/oxoprolinase" evidence="1">
    <location>
        <begin position="9"/>
        <end position="488"/>
    </location>
</feature>
<dbReference type="EMBL" id="VGJX01000871">
    <property type="protein sequence ID" value="MBM3276126.1"/>
    <property type="molecule type" value="Genomic_DNA"/>
</dbReference>
<dbReference type="GO" id="GO:0005829">
    <property type="term" value="C:cytosol"/>
    <property type="evidence" value="ECO:0007669"/>
    <property type="project" value="TreeGrafter"/>
</dbReference>
<dbReference type="AlphaFoldDB" id="A0A938BM98"/>
<reference evidence="2 3" key="1">
    <citation type="submission" date="2019-03" db="EMBL/GenBank/DDBJ databases">
        <title>Lake Tanganyika Metagenome-Assembled Genomes (MAGs).</title>
        <authorList>
            <person name="Tran P."/>
        </authorList>
    </citation>
    <scope>NUCLEOTIDE SEQUENCE [LARGE SCALE GENOMIC DNA]</scope>
    <source>
        <strain evidence="2">K_DeepCast_65m_m2_236</strain>
    </source>
</reference>
<evidence type="ECO:0000259" key="1">
    <source>
        <dbReference type="Pfam" id="PF02538"/>
    </source>
</evidence>
<sequence length="499" mass="53989">MDAHASNVDPITLEIVGGTVESIRREMELQIERTARSVVIREGRDYRAGVFDRFGRNVSSASGAAHVDPILQHYDLSEIEDGDIFLWNDPYHSAGGITHLPDLCVTQPVLWRGQLVAYVQAFGHMSDVGGLAPGSVMIGATDIHQEGIRIPPVKLVSRGKLCEPLYRTIITNSRYPHDLQGDLDSELMSCRVGVARIRELFDRYGPETIDAGFEALLDRCARALREVALPKIPDGRYRFEDFVEVGGAVAQEKREFIRLKVTMIKDKDRVTFDFTGTDAQSPAAINMAGDERFYVKYVVSIFRNLVPDTIFNAGATRVLSCILPKKTVLSAEYPAASSCRAFTLFRLPELCLGALGRSLGGQAPGSCDTRTSLVYATTNDEGERIIARDVLGGGGGGRPNGDGQDALNGNVAGRSVPAEFLEAFYPVIVERDGLAPDSGGPGLHRGGLGCERLIHLKRDGTLGVRDDRLQLQPWGMAGGLAGAGTTCTLAAQAGRALSF</sequence>
<gene>
    <name evidence="2" type="ORF">FJZ00_13315</name>
</gene>
<name>A0A938BM98_9BACT</name>
<evidence type="ECO:0000313" key="3">
    <source>
        <dbReference type="Proteomes" id="UP000703893"/>
    </source>
</evidence>
<accession>A0A938BM98</accession>
<dbReference type="Proteomes" id="UP000703893">
    <property type="component" value="Unassembled WGS sequence"/>
</dbReference>
<dbReference type="InterPro" id="IPR045079">
    <property type="entry name" value="Oxoprolinase-like"/>
</dbReference>
<dbReference type="GO" id="GO:0017168">
    <property type="term" value="F:5-oxoprolinase (ATP-hydrolyzing) activity"/>
    <property type="evidence" value="ECO:0007669"/>
    <property type="project" value="TreeGrafter"/>
</dbReference>
<dbReference type="InterPro" id="IPR003692">
    <property type="entry name" value="Hydantoinase_B"/>
</dbReference>
<comment type="caution">
    <text evidence="2">The sequence shown here is derived from an EMBL/GenBank/DDBJ whole genome shotgun (WGS) entry which is preliminary data.</text>
</comment>
<evidence type="ECO:0000313" key="2">
    <source>
        <dbReference type="EMBL" id="MBM3276126.1"/>
    </source>
</evidence>
<dbReference type="Pfam" id="PF02538">
    <property type="entry name" value="Hydantoinase_B"/>
    <property type="match status" value="1"/>
</dbReference>
<dbReference type="GO" id="GO:0006749">
    <property type="term" value="P:glutathione metabolic process"/>
    <property type="evidence" value="ECO:0007669"/>
    <property type="project" value="TreeGrafter"/>
</dbReference>
<proteinExistence type="predicted"/>
<dbReference type="PANTHER" id="PTHR11365:SF23">
    <property type="entry name" value="HYPOTHETICAL 5-OXOPROLINASE (EUROFUNG)-RELATED"/>
    <property type="match status" value="1"/>
</dbReference>
<organism evidence="2 3">
    <name type="scientific">Candidatus Tanganyikabacteria bacterium</name>
    <dbReference type="NCBI Taxonomy" id="2961651"/>
    <lineage>
        <taxon>Bacteria</taxon>
        <taxon>Bacillati</taxon>
        <taxon>Candidatus Sericytochromatia</taxon>
        <taxon>Candidatus Tanganyikabacteria</taxon>
    </lineage>
</organism>
<protein>
    <submittedName>
        <fullName evidence="2">Hydantoinase B/oxoprolinase family protein</fullName>
    </submittedName>
</protein>
<feature type="non-terminal residue" evidence="2">
    <location>
        <position position="499"/>
    </location>
</feature>